<proteinExistence type="predicted"/>
<accession>A0A1L9BD77</accession>
<reference evidence="1 2" key="2">
    <citation type="submission" date="2016-12" db="EMBL/GenBank/DDBJ databases">
        <title>Draft Genome Sequence of Cystobacter ferrugineus Strain Cbfe23.</title>
        <authorList>
            <person name="Akbar S."/>
            <person name="Dowd S.E."/>
            <person name="Stevens D.C."/>
        </authorList>
    </citation>
    <scope>NUCLEOTIDE SEQUENCE [LARGE SCALE GENOMIC DNA]</scope>
    <source>
        <strain evidence="1 2">Cbfe23</strain>
    </source>
</reference>
<organism evidence="1 2">
    <name type="scientific">Cystobacter ferrugineus</name>
    <dbReference type="NCBI Taxonomy" id="83449"/>
    <lineage>
        <taxon>Bacteria</taxon>
        <taxon>Pseudomonadati</taxon>
        <taxon>Myxococcota</taxon>
        <taxon>Myxococcia</taxon>
        <taxon>Myxococcales</taxon>
        <taxon>Cystobacterineae</taxon>
        <taxon>Archangiaceae</taxon>
        <taxon>Cystobacter</taxon>
    </lineage>
</organism>
<dbReference type="EMBL" id="MPIN01000003">
    <property type="protein sequence ID" value="OJH40176.1"/>
    <property type="molecule type" value="Genomic_DNA"/>
</dbReference>
<sequence length="69" mass="7795">MAFWSARTRDSKASQEGRGAEEFLGGFTNALVDIARRELEGEIEAARLQRLRYGEKRGPETRDEVLAQP</sequence>
<evidence type="ECO:0000313" key="1">
    <source>
        <dbReference type="EMBL" id="OJH40176.1"/>
    </source>
</evidence>
<name>A0A1L9BD77_9BACT</name>
<evidence type="ECO:0000313" key="2">
    <source>
        <dbReference type="Proteomes" id="UP000182229"/>
    </source>
</evidence>
<dbReference type="Proteomes" id="UP000182229">
    <property type="component" value="Unassembled WGS sequence"/>
</dbReference>
<dbReference type="AlphaFoldDB" id="A0A1L9BD77"/>
<comment type="caution">
    <text evidence="1">The sequence shown here is derived from an EMBL/GenBank/DDBJ whole genome shotgun (WGS) entry which is preliminary data.</text>
</comment>
<protein>
    <submittedName>
        <fullName evidence="1">Uncharacterized protein</fullName>
    </submittedName>
</protein>
<reference evidence="2" key="1">
    <citation type="submission" date="2016-11" db="EMBL/GenBank/DDBJ databases">
        <authorList>
            <person name="Shukria A."/>
            <person name="Stevens D.C."/>
        </authorList>
    </citation>
    <scope>NUCLEOTIDE SEQUENCE [LARGE SCALE GENOMIC DNA]</scope>
    <source>
        <strain evidence="2">Cbfe23</strain>
    </source>
</reference>
<keyword evidence="2" id="KW-1185">Reference proteome</keyword>
<gene>
    <name evidence="1" type="ORF">BON30_14055</name>
</gene>